<keyword evidence="2 4" id="KW-0808">Transferase</keyword>
<sequence>MTLSPEDYVESVYKPDEELERTAQGIRDLGMPEISIAPGYGRLLTMLVKMTGSKRVLEIGALGGYSGICLARGLGEGGKLVSLELLQPYADAAQANLDAAGLGDKVEYRVGEALPSLEQLEKEGARFDFFFIDADKENYPNYLEWAIKLSNPGAVIAGDNVLLRGRTTDPGKQGPSVQAMRLFNERMAQDPRLDSTILPAYDGLALARVK</sequence>
<keyword evidence="5" id="KW-1185">Reference proteome</keyword>
<evidence type="ECO:0000256" key="1">
    <source>
        <dbReference type="ARBA" id="ARBA00022603"/>
    </source>
</evidence>
<comment type="caution">
    <text evidence="4">The sequence shown here is derived from an EMBL/GenBank/DDBJ whole genome shotgun (WGS) entry which is preliminary data.</text>
</comment>
<dbReference type="EMBL" id="JBHUME010000008">
    <property type="protein sequence ID" value="MFD2613294.1"/>
    <property type="molecule type" value="Genomic_DNA"/>
</dbReference>
<dbReference type="EC" id="2.1.1.-" evidence="4"/>
<dbReference type="Pfam" id="PF01596">
    <property type="entry name" value="Methyltransf_3"/>
    <property type="match status" value="1"/>
</dbReference>
<proteinExistence type="predicted"/>
<gene>
    <name evidence="4" type="ORF">ACFSUF_12760</name>
</gene>
<protein>
    <submittedName>
        <fullName evidence="4">O-methyltransferase</fullName>
        <ecNumber evidence="4">2.1.1.-</ecNumber>
    </submittedName>
</protein>
<keyword evidence="3" id="KW-0949">S-adenosyl-L-methionine</keyword>
<dbReference type="SUPFAM" id="SSF53335">
    <property type="entry name" value="S-adenosyl-L-methionine-dependent methyltransferases"/>
    <property type="match status" value="1"/>
</dbReference>
<name>A0ABW5PFI7_9BACL</name>
<dbReference type="RefSeq" id="WP_377603293.1">
    <property type="nucleotide sequence ID" value="NZ_JBHUME010000008.1"/>
</dbReference>
<evidence type="ECO:0000256" key="3">
    <source>
        <dbReference type="ARBA" id="ARBA00022691"/>
    </source>
</evidence>
<dbReference type="GO" id="GO:0008168">
    <property type="term" value="F:methyltransferase activity"/>
    <property type="evidence" value="ECO:0007669"/>
    <property type="project" value="UniProtKB-KW"/>
</dbReference>
<accession>A0ABW5PFI7</accession>
<dbReference type="PANTHER" id="PTHR10509:SF14">
    <property type="entry name" value="CAFFEOYL-COA O-METHYLTRANSFERASE 3-RELATED"/>
    <property type="match status" value="1"/>
</dbReference>
<dbReference type="PANTHER" id="PTHR10509">
    <property type="entry name" value="O-METHYLTRANSFERASE-RELATED"/>
    <property type="match status" value="1"/>
</dbReference>
<dbReference type="Gene3D" id="3.40.50.150">
    <property type="entry name" value="Vaccinia Virus protein VP39"/>
    <property type="match status" value="1"/>
</dbReference>
<dbReference type="GO" id="GO:0032259">
    <property type="term" value="P:methylation"/>
    <property type="evidence" value="ECO:0007669"/>
    <property type="project" value="UniProtKB-KW"/>
</dbReference>
<dbReference type="InterPro" id="IPR029063">
    <property type="entry name" value="SAM-dependent_MTases_sf"/>
</dbReference>
<evidence type="ECO:0000256" key="2">
    <source>
        <dbReference type="ARBA" id="ARBA00022679"/>
    </source>
</evidence>
<organism evidence="4 5">
    <name type="scientific">Paenibacillus gansuensis</name>
    <dbReference type="NCBI Taxonomy" id="306542"/>
    <lineage>
        <taxon>Bacteria</taxon>
        <taxon>Bacillati</taxon>
        <taxon>Bacillota</taxon>
        <taxon>Bacilli</taxon>
        <taxon>Bacillales</taxon>
        <taxon>Paenibacillaceae</taxon>
        <taxon>Paenibacillus</taxon>
    </lineage>
</organism>
<dbReference type="Proteomes" id="UP001597541">
    <property type="component" value="Unassembled WGS sequence"/>
</dbReference>
<dbReference type="InterPro" id="IPR050362">
    <property type="entry name" value="Cation-dep_OMT"/>
</dbReference>
<dbReference type="PROSITE" id="PS51682">
    <property type="entry name" value="SAM_OMT_I"/>
    <property type="match status" value="1"/>
</dbReference>
<keyword evidence="1 4" id="KW-0489">Methyltransferase</keyword>
<dbReference type="InterPro" id="IPR002935">
    <property type="entry name" value="SAM_O-MeTrfase"/>
</dbReference>
<evidence type="ECO:0000313" key="4">
    <source>
        <dbReference type="EMBL" id="MFD2613294.1"/>
    </source>
</evidence>
<evidence type="ECO:0000313" key="5">
    <source>
        <dbReference type="Proteomes" id="UP001597541"/>
    </source>
</evidence>
<dbReference type="CDD" id="cd02440">
    <property type="entry name" value="AdoMet_MTases"/>
    <property type="match status" value="1"/>
</dbReference>
<reference evidence="5" key="1">
    <citation type="journal article" date="2019" name="Int. J. Syst. Evol. Microbiol.">
        <title>The Global Catalogue of Microorganisms (GCM) 10K type strain sequencing project: providing services to taxonomists for standard genome sequencing and annotation.</title>
        <authorList>
            <consortium name="The Broad Institute Genomics Platform"/>
            <consortium name="The Broad Institute Genome Sequencing Center for Infectious Disease"/>
            <person name="Wu L."/>
            <person name="Ma J."/>
        </authorList>
    </citation>
    <scope>NUCLEOTIDE SEQUENCE [LARGE SCALE GENOMIC DNA]</scope>
    <source>
        <strain evidence="5">KCTC 3950</strain>
    </source>
</reference>